<feature type="chain" id="PRO_5036789848" evidence="1">
    <location>
        <begin position="24"/>
        <end position="498"/>
    </location>
</feature>
<sequence length="498" mass="55898">MKNMKYYLQFLVFTLCLSFIACSDDDENKTKPIFPDLQKIEGVVNETTQIEFEATSSWRLTSSALWCKFVIEGEEVNSCSGEAGKQTVTIKVLDEATELLKSYKSEISLWMNGYNEVICEVTRPATGYEIVLLDKDGNPYSDEFPATVAYGISVTSFKVKSNFDWRLKSWPEWLSCSQVSDVAGISTTTISPKIEKGYTKDPLKGNLVFENEAGEEVAEIPVKYDGIPADMIEYSMGEYAKWNFSLDGRQYASSGGMETNWEDAPVVFTVIAKDDKYKIAFINKKDFIDTRVSSDESWFYVEDNMKGEIKLFSRENEAVDREGYLMIFPVGVYDAIGEENFDNIVLADGELSDTYSKYAVTLKQMGMPRGYIVKDTENQVESLQWLVDEGVSEETLKQEYETSNVYRLTLKGACSQLALCPSGYGSGYIMTSVEFKSEDESSWEEAFASPDWSSPPYFNITDIPAGAKGQMVVRVQNSNTGETFGVLIVEVKGNTSVE</sequence>
<reference evidence="2" key="1">
    <citation type="journal article" date="2021" name="PeerJ">
        <title>Extensive microbial diversity within the chicken gut microbiome revealed by metagenomics and culture.</title>
        <authorList>
            <person name="Gilroy R."/>
            <person name="Ravi A."/>
            <person name="Getino M."/>
            <person name="Pursley I."/>
            <person name="Horton D.L."/>
            <person name="Alikhan N.F."/>
            <person name="Baker D."/>
            <person name="Gharbi K."/>
            <person name="Hall N."/>
            <person name="Watson M."/>
            <person name="Adriaenssens E.M."/>
            <person name="Foster-Nyarko E."/>
            <person name="Jarju S."/>
            <person name="Secka A."/>
            <person name="Antonio M."/>
            <person name="Oren A."/>
            <person name="Chaudhuri R.R."/>
            <person name="La Ragione R."/>
            <person name="Hildebrand F."/>
            <person name="Pallen M.J."/>
        </authorList>
    </citation>
    <scope>NUCLEOTIDE SEQUENCE</scope>
    <source>
        <strain evidence="2">CHK154-13316</strain>
    </source>
</reference>
<organism evidence="2 3">
    <name type="scientific">Bacteroides xylanisolvens</name>
    <dbReference type="NCBI Taxonomy" id="371601"/>
    <lineage>
        <taxon>Bacteria</taxon>
        <taxon>Pseudomonadati</taxon>
        <taxon>Bacteroidota</taxon>
        <taxon>Bacteroidia</taxon>
        <taxon>Bacteroidales</taxon>
        <taxon>Bacteroidaceae</taxon>
        <taxon>Bacteroides</taxon>
    </lineage>
</organism>
<dbReference type="Proteomes" id="UP000747074">
    <property type="component" value="Unassembled WGS sequence"/>
</dbReference>
<reference evidence="2" key="2">
    <citation type="submission" date="2021-09" db="EMBL/GenBank/DDBJ databases">
        <authorList>
            <person name="Gilroy R."/>
        </authorList>
    </citation>
    <scope>NUCLEOTIDE SEQUENCE</scope>
    <source>
        <strain evidence="2">CHK154-13316</strain>
    </source>
</reference>
<evidence type="ECO:0000313" key="3">
    <source>
        <dbReference type="Proteomes" id="UP000747074"/>
    </source>
</evidence>
<name>A0A921I8C0_9BACE</name>
<gene>
    <name evidence="2" type="ORF">K8V07_16305</name>
</gene>
<evidence type="ECO:0000313" key="2">
    <source>
        <dbReference type="EMBL" id="HJG13471.1"/>
    </source>
</evidence>
<feature type="signal peptide" evidence="1">
    <location>
        <begin position="1"/>
        <end position="23"/>
    </location>
</feature>
<protein>
    <submittedName>
        <fullName evidence="2">DUF5003 domain-containing protein</fullName>
    </submittedName>
</protein>
<proteinExistence type="predicted"/>
<dbReference type="EMBL" id="DYVL01000184">
    <property type="protein sequence ID" value="HJG13471.1"/>
    <property type="molecule type" value="Genomic_DNA"/>
</dbReference>
<dbReference type="PROSITE" id="PS51257">
    <property type="entry name" value="PROKAR_LIPOPROTEIN"/>
    <property type="match status" value="1"/>
</dbReference>
<accession>A0A921I8C0</accession>
<comment type="caution">
    <text evidence="2">The sequence shown here is derived from an EMBL/GenBank/DDBJ whole genome shotgun (WGS) entry which is preliminary data.</text>
</comment>
<keyword evidence="1" id="KW-0732">Signal</keyword>
<evidence type="ECO:0000256" key="1">
    <source>
        <dbReference type="SAM" id="SignalP"/>
    </source>
</evidence>
<dbReference type="AlphaFoldDB" id="A0A921I8C0"/>